<evidence type="ECO:0000313" key="1">
    <source>
        <dbReference type="EMBL" id="CCD50339.1"/>
    </source>
</evidence>
<dbReference type="Proteomes" id="UP000008177">
    <property type="component" value="Unplaced contigs"/>
</dbReference>
<dbReference type="HOGENOM" id="CLU_3368388_0_0_1"/>
<name>G2YEU6_BOTF4</name>
<evidence type="ECO:0000313" key="2">
    <source>
        <dbReference type="Proteomes" id="UP000008177"/>
    </source>
</evidence>
<dbReference type="InParanoid" id="G2YEU6"/>
<proteinExistence type="predicted"/>
<organism evidence="1 2">
    <name type="scientific">Botryotinia fuckeliana (strain T4)</name>
    <name type="common">Noble rot fungus</name>
    <name type="synonym">Botrytis cinerea</name>
    <dbReference type="NCBI Taxonomy" id="999810"/>
    <lineage>
        <taxon>Eukaryota</taxon>
        <taxon>Fungi</taxon>
        <taxon>Dikarya</taxon>
        <taxon>Ascomycota</taxon>
        <taxon>Pezizomycotina</taxon>
        <taxon>Leotiomycetes</taxon>
        <taxon>Helotiales</taxon>
        <taxon>Sclerotiniaceae</taxon>
        <taxon>Botrytis</taxon>
    </lineage>
</organism>
<accession>G2YEU6</accession>
<reference evidence="2" key="1">
    <citation type="journal article" date="2011" name="PLoS Genet.">
        <title>Genomic analysis of the necrotrophic fungal pathogens Sclerotinia sclerotiorum and Botrytis cinerea.</title>
        <authorList>
            <person name="Amselem J."/>
            <person name="Cuomo C.A."/>
            <person name="van Kan J.A."/>
            <person name="Viaud M."/>
            <person name="Benito E.P."/>
            <person name="Couloux A."/>
            <person name="Coutinho P.M."/>
            <person name="de Vries R.P."/>
            <person name="Dyer P.S."/>
            <person name="Fillinger S."/>
            <person name="Fournier E."/>
            <person name="Gout L."/>
            <person name="Hahn M."/>
            <person name="Kohn L."/>
            <person name="Lapalu N."/>
            <person name="Plummer K.M."/>
            <person name="Pradier J.M."/>
            <person name="Quevillon E."/>
            <person name="Sharon A."/>
            <person name="Simon A."/>
            <person name="ten Have A."/>
            <person name="Tudzynski B."/>
            <person name="Tudzynski P."/>
            <person name="Wincker P."/>
            <person name="Andrew M."/>
            <person name="Anthouard V."/>
            <person name="Beever R.E."/>
            <person name="Beffa R."/>
            <person name="Benoit I."/>
            <person name="Bouzid O."/>
            <person name="Brault B."/>
            <person name="Chen Z."/>
            <person name="Choquer M."/>
            <person name="Collemare J."/>
            <person name="Cotton P."/>
            <person name="Danchin E.G."/>
            <person name="Da Silva C."/>
            <person name="Gautier A."/>
            <person name="Giraud C."/>
            <person name="Giraud T."/>
            <person name="Gonzalez C."/>
            <person name="Grossetete S."/>
            <person name="Guldener U."/>
            <person name="Henrissat B."/>
            <person name="Howlett B.J."/>
            <person name="Kodira C."/>
            <person name="Kretschmer M."/>
            <person name="Lappartient A."/>
            <person name="Leroch M."/>
            <person name="Levis C."/>
            <person name="Mauceli E."/>
            <person name="Neuveglise C."/>
            <person name="Oeser B."/>
            <person name="Pearson M."/>
            <person name="Poulain J."/>
            <person name="Poussereau N."/>
            <person name="Quesneville H."/>
            <person name="Rascle C."/>
            <person name="Schumacher J."/>
            <person name="Segurens B."/>
            <person name="Sexton A."/>
            <person name="Silva E."/>
            <person name="Sirven C."/>
            <person name="Soanes D.M."/>
            <person name="Talbot N.J."/>
            <person name="Templeton M."/>
            <person name="Yandava C."/>
            <person name="Yarden O."/>
            <person name="Zeng Q."/>
            <person name="Rollins J.A."/>
            <person name="Lebrun M.H."/>
            <person name="Dickman M."/>
        </authorList>
    </citation>
    <scope>NUCLEOTIDE SEQUENCE [LARGE SCALE GENOMIC DNA]</scope>
    <source>
        <strain evidence="2">T4</strain>
    </source>
</reference>
<dbReference type="EMBL" id="FQ790325">
    <property type="protein sequence ID" value="CCD50339.1"/>
    <property type="molecule type" value="Genomic_DNA"/>
</dbReference>
<gene>
    <name evidence="1" type="ORF">BofuT4_uP090260.1</name>
</gene>
<sequence length="35" mass="4304">MYYPEEAKRRLGKRQKTRSAMIVKKVSHSKTYRLY</sequence>
<dbReference type="AlphaFoldDB" id="G2YEU6"/>
<protein>
    <submittedName>
        <fullName evidence="1">Uncharacterized protein</fullName>
    </submittedName>
</protein>